<evidence type="ECO:0008006" key="4">
    <source>
        <dbReference type="Google" id="ProtNLM"/>
    </source>
</evidence>
<dbReference type="Proteomes" id="UP001628078">
    <property type="component" value="Unassembled WGS sequence"/>
</dbReference>
<feature type="transmembrane region" description="Helical" evidence="1">
    <location>
        <begin position="207"/>
        <end position="227"/>
    </location>
</feature>
<accession>A0ABQ5JPX8</accession>
<evidence type="ECO:0000256" key="1">
    <source>
        <dbReference type="SAM" id="Phobius"/>
    </source>
</evidence>
<organism evidence="2 3">
    <name type="scientific">Furfurilactobacillus curtus</name>
    <dbReference type="NCBI Taxonomy" id="1746200"/>
    <lineage>
        <taxon>Bacteria</taxon>
        <taxon>Bacillati</taxon>
        <taxon>Bacillota</taxon>
        <taxon>Bacilli</taxon>
        <taxon>Lactobacillales</taxon>
        <taxon>Lactobacillaceae</taxon>
        <taxon>Furfurilactobacillus</taxon>
    </lineage>
</organism>
<dbReference type="RefSeq" id="WP_407884511.1">
    <property type="nucleotide sequence ID" value="NZ_BQXO01000005.1"/>
</dbReference>
<proteinExistence type="predicted"/>
<sequence length="265" mass="28786">MTIADFGQQVLISLLTTFFYGLGLPLFFSWVLTIINRNSKQVLASHFGINSQVYLGALGIIIHESSHLLMALLFAHKITGVRLIKFAHPQQAPDDPEALTLGYVNHRWNSGSTYQTMGNFFIGFAPIVGVSVLIFGLTAWLLPTVSANWLAFAVNPQVGTLFHAPVTNIPIGAAMIHILVWLVFVTNLSVGGFDLSSADLRNSSTGLATYTLLLGLIGLSAGLLQWPVATWAQHHLLPIYLALSVVVAISGVVNIAIHWITKTKF</sequence>
<feature type="transmembrane region" description="Helical" evidence="1">
    <location>
        <begin position="171"/>
        <end position="195"/>
    </location>
</feature>
<keyword evidence="1" id="KW-0472">Membrane</keyword>
<feature type="transmembrane region" description="Helical" evidence="1">
    <location>
        <begin position="12"/>
        <end position="33"/>
    </location>
</feature>
<feature type="transmembrane region" description="Helical" evidence="1">
    <location>
        <begin position="120"/>
        <end position="142"/>
    </location>
</feature>
<comment type="caution">
    <text evidence="2">The sequence shown here is derived from an EMBL/GenBank/DDBJ whole genome shotgun (WGS) entry which is preliminary data.</text>
</comment>
<keyword evidence="3" id="KW-1185">Reference proteome</keyword>
<evidence type="ECO:0000313" key="3">
    <source>
        <dbReference type="Proteomes" id="UP001628078"/>
    </source>
</evidence>
<keyword evidence="1" id="KW-0812">Transmembrane</keyword>
<feature type="transmembrane region" description="Helical" evidence="1">
    <location>
        <begin position="239"/>
        <end position="260"/>
    </location>
</feature>
<dbReference type="EMBL" id="BQXO01000005">
    <property type="protein sequence ID" value="GKT06403.1"/>
    <property type="molecule type" value="Genomic_DNA"/>
</dbReference>
<protein>
    <recommendedName>
        <fullName evidence="4">Integral membrane protein</fullName>
    </recommendedName>
</protein>
<name>A0ABQ5JPX8_9LACO</name>
<gene>
    <name evidence="2" type="ORF">JCM31185_16900</name>
</gene>
<keyword evidence="1" id="KW-1133">Transmembrane helix</keyword>
<reference evidence="2 3" key="1">
    <citation type="submission" date="2022-03" db="EMBL/GenBank/DDBJ databases">
        <title>Draft genome sequence of Furfurilactobacillus curtus JCM 31185.</title>
        <authorList>
            <person name="Suzuki S."/>
            <person name="Endo A."/>
            <person name="Kajikawa A."/>
        </authorList>
    </citation>
    <scope>NUCLEOTIDE SEQUENCE [LARGE SCALE GENOMIC DNA]</scope>
    <source>
        <strain evidence="2 3">JCM 31185</strain>
    </source>
</reference>
<evidence type="ECO:0000313" key="2">
    <source>
        <dbReference type="EMBL" id="GKT06403.1"/>
    </source>
</evidence>